<dbReference type="Pfam" id="PF07045">
    <property type="entry name" value="DUF1330"/>
    <property type="match status" value="1"/>
</dbReference>
<dbReference type="Gene3D" id="3.30.70.100">
    <property type="match status" value="1"/>
</dbReference>
<dbReference type="InterPro" id="IPR010753">
    <property type="entry name" value="DUF1330"/>
</dbReference>
<protein>
    <recommendedName>
        <fullName evidence="1">DUF1330 domain-containing protein</fullName>
    </recommendedName>
</protein>
<evidence type="ECO:0000313" key="2">
    <source>
        <dbReference type="EMBL" id="GLP97078.1"/>
    </source>
</evidence>
<dbReference type="SUPFAM" id="SSF54909">
    <property type="entry name" value="Dimeric alpha+beta barrel"/>
    <property type="match status" value="1"/>
</dbReference>
<dbReference type="AlphaFoldDB" id="A0AA37W1Q0"/>
<accession>A0AA37W1Q0</accession>
<organism evidence="2 3">
    <name type="scientific">Paraferrimonas sedimenticola</name>
    <dbReference type="NCBI Taxonomy" id="375674"/>
    <lineage>
        <taxon>Bacteria</taxon>
        <taxon>Pseudomonadati</taxon>
        <taxon>Pseudomonadota</taxon>
        <taxon>Gammaproteobacteria</taxon>
        <taxon>Alteromonadales</taxon>
        <taxon>Ferrimonadaceae</taxon>
        <taxon>Paraferrimonas</taxon>
    </lineage>
</organism>
<dbReference type="RefSeq" id="WP_095504373.1">
    <property type="nucleotide sequence ID" value="NZ_BSNC01000005.1"/>
</dbReference>
<reference evidence="2" key="1">
    <citation type="journal article" date="2014" name="Int. J. Syst. Evol. Microbiol.">
        <title>Complete genome sequence of Corynebacterium casei LMG S-19264T (=DSM 44701T), isolated from a smear-ripened cheese.</title>
        <authorList>
            <consortium name="US DOE Joint Genome Institute (JGI-PGF)"/>
            <person name="Walter F."/>
            <person name="Albersmeier A."/>
            <person name="Kalinowski J."/>
            <person name="Ruckert C."/>
        </authorList>
    </citation>
    <scope>NUCLEOTIDE SEQUENCE</scope>
    <source>
        <strain evidence="2">NBRC 101628</strain>
    </source>
</reference>
<sequence length="101" mass="11408">MKYMMTVETTAHDTGWIEAYLENVPGMLEEFGGRYLVSTAHSEIMEGEGEAPHSYVIVEFESKEQAYAFYNGQEYSPYKAARIAGSTCRVHMMPLRVEADA</sequence>
<dbReference type="PANTHER" id="PTHR41521:SF4">
    <property type="entry name" value="BLR0684 PROTEIN"/>
    <property type="match status" value="1"/>
</dbReference>
<evidence type="ECO:0000313" key="3">
    <source>
        <dbReference type="Proteomes" id="UP001161422"/>
    </source>
</evidence>
<dbReference type="InterPro" id="IPR011008">
    <property type="entry name" value="Dimeric_a/b-barrel"/>
</dbReference>
<name>A0AA37W1Q0_9GAMM</name>
<comment type="caution">
    <text evidence="2">The sequence shown here is derived from an EMBL/GenBank/DDBJ whole genome shotgun (WGS) entry which is preliminary data.</text>
</comment>
<reference evidence="2" key="2">
    <citation type="submission" date="2023-01" db="EMBL/GenBank/DDBJ databases">
        <title>Draft genome sequence of Paraferrimonas sedimenticola strain NBRC 101628.</title>
        <authorList>
            <person name="Sun Q."/>
            <person name="Mori K."/>
        </authorList>
    </citation>
    <scope>NUCLEOTIDE SEQUENCE</scope>
    <source>
        <strain evidence="2">NBRC 101628</strain>
    </source>
</reference>
<dbReference type="EMBL" id="BSNC01000005">
    <property type="protein sequence ID" value="GLP97078.1"/>
    <property type="molecule type" value="Genomic_DNA"/>
</dbReference>
<dbReference type="Proteomes" id="UP001161422">
    <property type="component" value="Unassembled WGS sequence"/>
</dbReference>
<keyword evidence="3" id="KW-1185">Reference proteome</keyword>
<feature type="domain" description="DUF1330" evidence="1">
    <location>
        <begin position="7"/>
        <end position="92"/>
    </location>
</feature>
<evidence type="ECO:0000259" key="1">
    <source>
        <dbReference type="Pfam" id="PF07045"/>
    </source>
</evidence>
<gene>
    <name evidence="2" type="ORF">GCM10007895_23840</name>
</gene>
<dbReference type="PANTHER" id="PTHR41521">
    <property type="match status" value="1"/>
</dbReference>
<proteinExistence type="predicted"/>